<sequence length="152" mass="16771">MLLERSTMRIVIIAHAAIGARLKAAAVLQIDDAGHGESSKSAMLREATRGHFLTGLQHEEDGVRTLHTSFTMHLVCRRCLNCPFALLDLRRVQKLPTLKLSDVPSAKTSALDRHLLCHGSLDPPSWLYGDYVLANSNGRSILLKCVHSTMTM</sequence>
<name>A0A6A5RMG5_9PLEO</name>
<evidence type="ECO:0000313" key="2">
    <source>
        <dbReference type="Proteomes" id="UP000800082"/>
    </source>
</evidence>
<protein>
    <submittedName>
        <fullName evidence="1">Uncharacterized protein</fullName>
    </submittedName>
</protein>
<dbReference type="AlphaFoldDB" id="A0A6A5RMG5"/>
<dbReference type="GeneID" id="54347614"/>
<proteinExistence type="predicted"/>
<dbReference type="Proteomes" id="UP000800082">
    <property type="component" value="Unassembled WGS sequence"/>
</dbReference>
<gene>
    <name evidence="1" type="ORF">M421DRAFT_389320</name>
</gene>
<accession>A0A6A5RMG5</accession>
<organism evidence="1 2">
    <name type="scientific">Didymella exigua CBS 183.55</name>
    <dbReference type="NCBI Taxonomy" id="1150837"/>
    <lineage>
        <taxon>Eukaryota</taxon>
        <taxon>Fungi</taxon>
        <taxon>Dikarya</taxon>
        <taxon>Ascomycota</taxon>
        <taxon>Pezizomycotina</taxon>
        <taxon>Dothideomycetes</taxon>
        <taxon>Pleosporomycetidae</taxon>
        <taxon>Pleosporales</taxon>
        <taxon>Pleosporineae</taxon>
        <taxon>Didymellaceae</taxon>
        <taxon>Didymella</taxon>
    </lineage>
</organism>
<dbReference type="EMBL" id="ML978965">
    <property type="protein sequence ID" value="KAF1929605.1"/>
    <property type="molecule type" value="Genomic_DNA"/>
</dbReference>
<keyword evidence="2" id="KW-1185">Reference proteome</keyword>
<dbReference type="RefSeq" id="XP_033449853.1">
    <property type="nucleotide sequence ID" value="XM_033589964.1"/>
</dbReference>
<evidence type="ECO:0000313" key="1">
    <source>
        <dbReference type="EMBL" id="KAF1929605.1"/>
    </source>
</evidence>
<reference evidence="1" key="1">
    <citation type="journal article" date="2020" name="Stud. Mycol.">
        <title>101 Dothideomycetes genomes: a test case for predicting lifestyles and emergence of pathogens.</title>
        <authorList>
            <person name="Haridas S."/>
            <person name="Albert R."/>
            <person name="Binder M."/>
            <person name="Bloem J."/>
            <person name="Labutti K."/>
            <person name="Salamov A."/>
            <person name="Andreopoulos B."/>
            <person name="Baker S."/>
            <person name="Barry K."/>
            <person name="Bills G."/>
            <person name="Bluhm B."/>
            <person name="Cannon C."/>
            <person name="Castanera R."/>
            <person name="Culley D."/>
            <person name="Daum C."/>
            <person name="Ezra D."/>
            <person name="Gonzalez J."/>
            <person name="Henrissat B."/>
            <person name="Kuo A."/>
            <person name="Liang C."/>
            <person name="Lipzen A."/>
            <person name="Lutzoni F."/>
            <person name="Magnuson J."/>
            <person name="Mondo S."/>
            <person name="Nolan M."/>
            <person name="Ohm R."/>
            <person name="Pangilinan J."/>
            <person name="Park H.-J."/>
            <person name="Ramirez L."/>
            <person name="Alfaro M."/>
            <person name="Sun H."/>
            <person name="Tritt A."/>
            <person name="Yoshinaga Y."/>
            <person name="Zwiers L.-H."/>
            <person name="Turgeon B."/>
            <person name="Goodwin S."/>
            <person name="Spatafora J."/>
            <person name="Crous P."/>
            <person name="Grigoriev I."/>
        </authorList>
    </citation>
    <scope>NUCLEOTIDE SEQUENCE</scope>
    <source>
        <strain evidence="1">CBS 183.55</strain>
    </source>
</reference>